<accession>A0A0D6LJ59</accession>
<proteinExistence type="predicted"/>
<feature type="transmembrane region" description="Helical" evidence="2">
    <location>
        <begin position="12"/>
        <end position="34"/>
    </location>
</feature>
<feature type="transmembrane region" description="Helical" evidence="2">
    <location>
        <begin position="260"/>
        <end position="280"/>
    </location>
</feature>
<reference evidence="3 4" key="1">
    <citation type="submission" date="2013-05" db="EMBL/GenBank/DDBJ databases">
        <title>Draft genome of the parasitic nematode Anyclostoma ceylanicum.</title>
        <authorList>
            <person name="Mitreva M."/>
        </authorList>
    </citation>
    <scope>NUCLEOTIDE SEQUENCE [LARGE SCALE GENOMIC DNA]</scope>
</reference>
<evidence type="ECO:0000313" key="3">
    <source>
        <dbReference type="EMBL" id="EPB67667.1"/>
    </source>
</evidence>
<protein>
    <recommendedName>
        <fullName evidence="5">G-protein coupled receptors family 1 profile domain-containing protein</fullName>
    </recommendedName>
</protein>
<gene>
    <name evidence="3" type="ORF">ANCCEY_13242</name>
</gene>
<feature type="transmembrane region" description="Helical" evidence="2">
    <location>
        <begin position="46"/>
        <end position="68"/>
    </location>
</feature>
<dbReference type="EMBL" id="KE125607">
    <property type="protein sequence ID" value="EPB67667.1"/>
    <property type="molecule type" value="Genomic_DNA"/>
</dbReference>
<feature type="compositionally biased region" description="Polar residues" evidence="1">
    <location>
        <begin position="338"/>
        <end position="356"/>
    </location>
</feature>
<sequence>MDCRLQSMLEDLLYELLPVLGFALCASSLLIIVVMRKSSGAFRFSVWFAINDLVTGLATVYAGFYGVVSTVYGNTGDMQTPSNCLLRAFHVTIWLYFDIYHMLLLSMFCFDRLLFMLVPVAYAKVSCAYLNWTVVVLLGVASCALLTPALTLPIESLRNESIVIHTLCRVDSVTGEAYYANHVMVMQWMPISGMACISLSLLIFGIRRLKQKWSYNWSEEPEHSKQKYQWRKKAHIRRIDAQRDINPTLLTLSELYAVPFLRCFLMGISVHIPLLVIYGTPGNGQLDDVKDFIVRIPYYTIVGVLQPLWYVLAMPEFTNNMSLLFNQYGHNTDRKWQSAGTNARPQSRCTYKSPTASDDPPHNAEHTDPHGDLNPFGSWYSAAGNVTGEAGLPVGNERSISFYYENNK</sequence>
<feature type="region of interest" description="Disordered" evidence="1">
    <location>
        <begin position="335"/>
        <end position="376"/>
    </location>
</feature>
<name>A0A0D6LJ59_9BILA</name>
<keyword evidence="2" id="KW-0812">Transmembrane</keyword>
<evidence type="ECO:0008006" key="5">
    <source>
        <dbReference type="Google" id="ProtNLM"/>
    </source>
</evidence>
<feature type="transmembrane region" description="Helical" evidence="2">
    <location>
        <begin position="129"/>
        <end position="150"/>
    </location>
</feature>
<organism evidence="3 4">
    <name type="scientific">Ancylostoma ceylanicum</name>
    <dbReference type="NCBI Taxonomy" id="53326"/>
    <lineage>
        <taxon>Eukaryota</taxon>
        <taxon>Metazoa</taxon>
        <taxon>Ecdysozoa</taxon>
        <taxon>Nematoda</taxon>
        <taxon>Chromadorea</taxon>
        <taxon>Rhabditida</taxon>
        <taxon>Rhabditina</taxon>
        <taxon>Rhabditomorpha</taxon>
        <taxon>Strongyloidea</taxon>
        <taxon>Ancylostomatidae</taxon>
        <taxon>Ancylostomatinae</taxon>
        <taxon>Ancylostoma</taxon>
    </lineage>
</organism>
<feature type="transmembrane region" description="Helical" evidence="2">
    <location>
        <begin position="188"/>
        <end position="206"/>
    </location>
</feature>
<keyword evidence="2" id="KW-1133">Transmembrane helix</keyword>
<feature type="compositionally biased region" description="Basic and acidic residues" evidence="1">
    <location>
        <begin position="359"/>
        <end position="371"/>
    </location>
</feature>
<feature type="transmembrane region" description="Helical" evidence="2">
    <location>
        <begin position="99"/>
        <end position="122"/>
    </location>
</feature>
<keyword evidence="2" id="KW-0472">Membrane</keyword>
<keyword evidence="4" id="KW-1185">Reference proteome</keyword>
<dbReference type="AlphaFoldDB" id="A0A0D6LJ59"/>
<evidence type="ECO:0000256" key="1">
    <source>
        <dbReference type="SAM" id="MobiDB-lite"/>
    </source>
</evidence>
<dbReference type="Proteomes" id="UP000054495">
    <property type="component" value="Unassembled WGS sequence"/>
</dbReference>
<feature type="transmembrane region" description="Helical" evidence="2">
    <location>
        <begin position="292"/>
        <end position="312"/>
    </location>
</feature>
<evidence type="ECO:0000313" key="4">
    <source>
        <dbReference type="Proteomes" id="UP000054495"/>
    </source>
</evidence>
<evidence type="ECO:0000256" key="2">
    <source>
        <dbReference type="SAM" id="Phobius"/>
    </source>
</evidence>